<dbReference type="AlphaFoldDB" id="A0AA38LIM6"/>
<dbReference type="EMBL" id="JAHRHJ020000002">
    <property type="protein sequence ID" value="KAH9325251.1"/>
    <property type="molecule type" value="Genomic_DNA"/>
</dbReference>
<evidence type="ECO:0000313" key="2">
    <source>
        <dbReference type="EMBL" id="KAH9325251.1"/>
    </source>
</evidence>
<keyword evidence="3" id="KW-1185">Reference proteome</keyword>
<comment type="caution">
    <text evidence="2">The sequence shown here is derived from an EMBL/GenBank/DDBJ whole genome shotgun (WGS) entry which is preliminary data.</text>
</comment>
<name>A0AA38LIM6_TAXCH</name>
<feature type="non-terminal residue" evidence="2">
    <location>
        <position position="51"/>
    </location>
</feature>
<feature type="non-terminal residue" evidence="2">
    <location>
        <position position="1"/>
    </location>
</feature>
<evidence type="ECO:0000313" key="3">
    <source>
        <dbReference type="Proteomes" id="UP000824469"/>
    </source>
</evidence>
<protein>
    <submittedName>
        <fullName evidence="2">Uncharacterized protein</fullName>
    </submittedName>
</protein>
<accession>A0AA38LIM6</accession>
<organism evidence="2 3">
    <name type="scientific">Taxus chinensis</name>
    <name type="common">Chinese yew</name>
    <name type="synonym">Taxus wallichiana var. chinensis</name>
    <dbReference type="NCBI Taxonomy" id="29808"/>
    <lineage>
        <taxon>Eukaryota</taxon>
        <taxon>Viridiplantae</taxon>
        <taxon>Streptophyta</taxon>
        <taxon>Embryophyta</taxon>
        <taxon>Tracheophyta</taxon>
        <taxon>Spermatophyta</taxon>
        <taxon>Pinopsida</taxon>
        <taxon>Pinidae</taxon>
        <taxon>Conifers II</taxon>
        <taxon>Cupressales</taxon>
        <taxon>Taxaceae</taxon>
        <taxon>Taxus</taxon>
    </lineage>
</organism>
<proteinExistence type="predicted"/>
<sequence>GHITAQQDASSDEEVPETTHPDIVLVSQTSQPSEIVWLIDSGTKKHMTGNK</sequence>
<dbReference type="Proteomes" id="UP000824469">
    <property type="component" value="Unassembled WGS sequence"/>
</dbReference>
<reference evidence="2 3" key="1">
    <citation type="journal article" date="2021" name="Nat. Plants">
        <title>The Taxus genome provides insights into paclitaxel biosynthesis.</title>
        <authorList>
            <person name="Xiong X."/>
            <person name="Gou J."/>
            <person name="Liao Q."/>
            <person name="Li Y."/>
            <person name="Zhou Q."/>
            <person name="Bi G."/>
            <person name="Li C."/>
            <person name="Du R."/>
            <person name="Wang X."/>
            <person name="Sun T."/>
            <person name="Guo L."/>
            <person name="Liang H."/>
            <person name="Lu P."/>
            <person name="Wu Y."/>
            <person name="Zhang Z."/>
            <person name="Ro D.K."/>
            <person name="Shang Y."/>
            <person name="Huang S."/>
            <person name="Yan J."/>
        </authorList>
    </citation>
    <scope>NUCLEOTIDE SEQUENCE [LARGE SCALE GENOMIC DNA]</scope>
    <source>
        <strain evidence="2">Ta-2019</strain>
    </source>
</reference>
<gene>
    <name evidence="2" type="ORF">KI387_005429</name>
</gene>
<evidence type="ECO:0000256" key="1">
    <source>
        <dbReference type="SAM" id="MobiDB-lite"/>
    </source>
</evidence>
<feature type="region of interest" description="Disordered" evidence="1">
    <location>
        <begin position="1"/>
        <end position="22"/>
    </location>
</feature>